<evidence type="ECO:0000313" key="11">
    <source>
        <dbReference type="Proteomes" id="UP000199766"/>
    </source>
</evidence>
<dbReference type="OrthoDB" id="101857at2"/>
<dbReference type="InterPro" id="IPR011990">
    <property type="entry name" value="TPR-like_helical_dom_sf"/>
</dbReference>
<dbReference type="EC" id="2.4.1.255" evidence="3"/>
<organism evidence="10 11">
    <name type="scientific">Giesbergeria anulus</name>
    <dbReference type="NCBI Taxonomy" id="180197"/>
    <lineage>
        <taxon>Bacteria</taxon>
        <taxon>Pseudomonadati</taxon>
        <taxon>Pseudomonadota</taxon>
        <taxon>Betaproteobacteria</taxon>
        <taxon>Burkholderiales</taxon>
        <taxon>Comamonadaceae</taxon>
        <taxon>Giesbergeria</taxon>
    </lineage>
</organism>
<dbReference type="PROSITE" id="PS50005">
    <property type="entry name" value="TPR"/>
    <property type="match status" value="2"/>
</dbReference>
<keyword evidence="7 8" id="KW-0802">TPR repeat</keyword>
<evidence type="ECO:0000256" key="6">
    <source>
        <dbReference type="ARBA" id="ARBA00022737"/>
    </source>
</evidence>
<dbReference type="SUPFAM" id="SSF48452">
    <property type="entry name" value="TPR-like"/>
    <property type="match status" value="1"/>
</dbReference>
<dbReference type="Gene3D" id="3.40.50.2000">
    <property type="entry name" value="Glycogen Phosphorylase B"/>
    <property type="match status" value="1"/>
</dbReference>
<dbReference type="RefSeq" id="WP_091459202.1">
    <property type="nucleotide sequence ID" value="NZ_FOGD01000017.1"/>
</dbReference>
<dbReference type="Gene3D" id="3.40.50.11380">
    <property type="match status" value="1"/>
</dbReference>
<dbReference type="AlphaFoldDB" id="A0A1H9SCX2"/>
<dbReference type="EMBL" id="FOGD01000017">
    <property type="protein sequence ID" value="SER82758.1"/>
    <property type="molecule type" value="Genomic_DNA"/>
</dbReference>
<comment type="pathway">
    <text evidence="1">Protein modification; protein glycosylation.</text>
</comment>
<feature type="repeat" description="TPR" evidence="8">
    <location>
        <begin position="45"/>
        <end position="78"/>
    </location>
</feature>
<dbReference type="Proteomes" id="UP000199766">
    <property type="component" value="Unassembled WGS sequence"/>
</dbReference>
<keyword evidence="11" id="KW-1185">Reference proteome</keyword>
<feature type="repeat" description="TPR" evidence="8">
    <location>
        <begin position="121"/>
        <end position="154"/>
    </location>
</feature>
<accession>A0A1H9SCX2</accession>
<evidence type="ECO:0000259" key="9">
    <source>
        <dbReference type="Pfam" id="PF13844"/>
    </source>
</evidence>
<dbReference type="PANTHER" id="PTHR44998">
    <property type="match status" value="1"/>
</dbReference>
<dbReference type="PANTHER" id="PTHR44998:SF1">
    <property type="entry name" value="UDP-N-ACETYLGLUCOSAMINE--PEPTIDE N-ACETYLGLUCOSAMINYLTRANSFERASE 110 KDA SUBUNIT"/>
    <property type="match status" value="1"/>
</dbReference>
<dbReference type="SMART" id="SM00028">
    <property type="entry name" value="TPR"/>
    <property type="match status" value="4"/>
</dbReference>
<keyword evidence="6" id="KW-0677">Repeat</keyword>
<evidence type="ECO:0000256" key="1">
    <source>
        <dbReference type="ARBA" id="ARBA00004922"/>
    </source>
</evidence>
<evidence type="ECO:0000256" key="5">
    <source>
        <dbReference type="ARBA" id="ARBA00022679"/>
    </source>
</evidence>
<dbReference type="GO" id="GO:0097363">
    <property type="term" value="F:protein O-acetylglucosaminyltransferase activity"/>
    <property type="evidence" value="ECO:0007669"/>
    <property type="project" value="UniProtKB-EC"/>
</dbReference>
<evidence type="ECO:0000256" key="7">
    <source>
        <dbReference type="ARBA" id="ARBA00022803"/>
    </source>
</evidence>
<evidence type="ECO:0000256" key="8">
    <source>
        <dbReference type="PROSITE-ProRule" id="PRU00339"/>
    </source>
</evidence>
<comment type="similarity">
    <text evidence="2">Belongs to the glycosyltransferase 41 family. O-GlcNAc transferase subfamily.</text>
</comment>
<dbReference type="Pfam" id="PF13181">
    <property type="entry name" value="TPR_8"/>
    <property type="match status" value="1"/>
</dbReference>
<dbReference type="Pfam" id="PF13424">
    <property type="entry name" value="TPR_12"/>
    <property type="match status" value="1"/>
</dbReference>
<protein>
    <recommendedName>
        <fullName evidence="3">protein O-GlcNAc transferase</fullName>
        <ecNumber evidence="3">2.4.1.255</ecNumber>
    </recommendedName>
</protein>
<gene>
    <name evidence="10" type="ORF">SAMN02982919_03112</name>
</gene>
<evidence type="ECO:0000256" key="3">
    <source>
        <dbReference type="ARBA" id="ARBA00011970"/>
    </source>
</evidence>
<evidence type="ECO:0000313" key="10">
    <source>
        <dbReference type="EMBL" id="SER82758.1"/>
    </source>
</evidence>
<keyword evidence="4" id="KW-0328">Glycosyltransferase</keyword>
<name>A0A1H9SCX2_9BURK</name>
<dbReference type="InterPro" id="IPR019734">
    <property type="entry name" value="TPR_rpt"/>
</dbReference>
<evidence type="ECO:0000256" key="4">
    <source>
        <dbReference type="ARBA" id="ARBA00022676"/>
    </source>
</evidence>
<feature type="domain" description="O-GlcNAc transferase C-terminal" evidence="9">
    <location>
        <begin position="226"/>
        <end position="387"/>
    </location>
</feature>
<keyword evidence="5 10" id="KW-0808">Transferase</keyword>
<sequence length="589" mass="66605">MPVSSLSLNDLMAQADALQQQGLVDQAIALYQHWLTAHHHNPLRLVAWFNVGVLLAGVGRAAESQAAYQEALQLNPQFFHARLNLGHQLETQGAVDDAIVQWRMVLDALEQTDNPDKALQLHALNNLGRVLESQRRLNEAEAYLLRSLQVDPEQSAPLQHYIHIRQKQCAWPVYQRLELLTLNQQLLSTSSLACLALHDDPALQLLTSREFVHAKVQPAAPRRPVRQRAPGERIRIGYLSGDLCMHAVGLLTVELFELHDRQQFEVFGFCWSREDGSPLRTRIIHAFDHHIRIGHLDDTRAAELIASCGIDILVDLQGLTSGARPNILAQRPAPIQISYLGLPATCGMPAIDYILADPFVFPPELEPFMTEKPLRVPRCYQVSDRQRSVGPALSRADCGLPEDKLVFASFNNNYKFTQEQVAVWMRILQRVPHSVLWLLADNQWVEKNIKEQARIHGLDTARIIFSGRAMPQEYMARLQLPDLFLDTFPYNAGTTANDILWMGTPILTYAGRSYISRMCGSLLTAVGLPDLITYSLADYEEKAVQLGTNPRRLASYRRYLNEFRQQSDLFDIPQLVKDIEQAFLSKVQS</sequence>
<reference evidence="10 11" key="1">
    <citation type="submission" date="2016-10" db="EMBL/GenBank/DDBJ databases">
        <authorList>
            <person name="de Groot N.N."/>
        </authorList>
    </citation>
    <scope>NUCLEOTIDE SEQUENCE [LARGE SCALE GENOMIC DNA]</scope>
    <source>
        <strain evidence="10 11">ATCC 35958</strain>
    </source>
</reference>
<dbReference type="InterPro" id="IPR029489">
    <property type="entry name" value="OGT/SEC/SPY_C"/>
</dbReference>
<dbReference type="STRING" id="180197.SAMN02982919_03112"/>
<dbReference type="Pfam" id="PF13844">
    <property type="entry name" value="Glyco_transf_41"/>
    <property type="match status" value="2"/>
</dbReference>
<evidence type="ECO:0000256" key="2">
    <source>
        <dbReference type="ARBA" id="ARBA00005386"/>
    </source>
</evidence>
<proteinExistence type="inferred from homology"/>
<feature type="domain" description="O-GlcNAc transferase C-terminal" evidence="9">
    <location>
        <begin position="394"/>
        <end position="578"/>
    </location>
</feature>
<dbReference type="Gene3D" id="1.25.40.10">
    <property type="entry name" value="Tetratricopeptide repeat domain"/>
    <property type="match status" value="2"/>
</dbReference>